<dbReference type="Pfam" id="PF13822">
    <property type="entry name" value="ACC_epsilon"/>
    <property type="match status" value="1"/>
</dbReference>
<evidence type="ECO:0008006" key="4">
    <source>
        <dbReference type="Google" id="ProtNLM"/>
    </source>
</evidence>
<sequence length="97" mass="10283">MSSPDENAPRLDVLSGEDDGTGARPRPLLRVVRGSPTDTELAALTATISALGAAAPEPEPRGPVSYWASRADRLRFGPAQAAPRSGEGAWRYSTRPR</sequence>
<organism evidence="2 3">
    <name type="scientific">Saccharopolyspora gregorii</name>
    <dbReference type="NCBI Taxonomy" id="33914"/>
    <lineage>
        <taxon>Bacteria</taxon>
        <taxon>Bacillati</taxon>
        <taxon>Actinomycetota</taxon>
        <taxon>Actinomycetes</taxon>
        <taxon>Pseudonocardiales</taxon>
        <taxon>Pseudonocardiaceae</taxon>
        <taxon>Saccharopolyspora</taxon>
    </lineage>
</organism>
<keyword evidence="3" id="KW-1185">Reference proteome</keyword>
<evidence type="ECO:0000313" key="3">
    <source>
        <dbReference type="Proteomes" id="UP001500483"/>
    </source>
</evidence>
<evidence type="ECO:0000256" key="1">
    <source>
        <dbReference type="SAM" id="MobiDB-lite"/>
    </source>
</evidence>
<gene>
    <name evidence="2" type="ORF">GCM10020366_34790</name>
</gene>
<evidence type="ECO:0000313" key="2">
    <source>
        <dbReference type="EMBL" id="GAA3359305.1"/>
    </source>
</evidence>
<dbReference type="InterPro" id="IPR032716">
    <property type="entry name" value="ACC_epsilon"/>
</dbReference>
<dbReference type="RefSeq" id="WP_344927867.1">
    <property type="nucleotide sequence ID" value="NZ_BAAAYK010000038.1"/>
</dbReference>
<name>A0ABP6RRG3_9PSEU</name>
<feature type="region of interest" description="Disordered" evidence="1">
    <location>
        <begin position="1"/>
        <end position="28"/>
    </location>
</feature>
<comment type="caution">
    <text evidence="2">The sequence shown here is derived from an EMBL/GenBank/DDBJ whole genome shotgun (WGS) entry which is preliminary data.</text>
</comment>
<protein>
    <recommendedName>
        <fullName evidence="4">Acyl-CoA carboxylase subunit epsilon</fullName>
    </recommendedName>
</protein>
<feature type="region of interest" description="Disordered" evidence="1">
    <location>
        <begin position="77"/>
        <end position="97"/>
    </location>
</feature>
<dbReference type="Proteomes" id="UP001500483">
    <property type="component" value="Unassembled WGS sequence"/>
</dbReference>
<proteinExistence type="predicted"/>
<dbReference type="EMBL" id="BAAAYK010000038">
    <property type="protein sequence ID" value="GAA3359305.1"/>
    <property type="molecule type" value="Genomic_DNA"/>
</dbReference>
<accession>A0ABP6RRG3</accession>
<reference evidence="3" key="1">
    <citation type="journal article" date="2019" name="Int. J. Syst. Evol. Microbiol.">
        <title>The Global Catalogue of Microorganisms (GCM) 10K type strain sequencing project: providing services to taxonomists for standard genome sequencing and annotation.</title>
        <authorList>
            <consortium name="The Broad Institute Genomics Platform"/>
            <consortium name="The Broad Institute Genome Sequencing Center for Infectious Disease"/>
            <person name="Wu L."/>
            <person name="Ma J."/>
        </authorList>
    </citation>
    <scope>NUCLEOTIDE SEQUENCE [LARGE SCALE GENOMIC DNA]</scope>
    <source>
        <strain evidence="3">JCM 9687</strain>
    </source>
</reference>